<feature type="compositionally biased region" description="Basic and acidic residues" evidence="1">
    <location>
        <begin position="1"/>
        <end position="15"/>
    </location>
</feature>
<gene>
    <name evidence="3" type="ORF">MELE44368_11000</name>
</gene>
<dbReference type="Proteomes" id="UP000287177">
    <property type="component" value="Unassembled WGS sequence"/>
</dbReference>
<dbReference type="PANTHER" id="PTHR43798:SF33">
    <property type="entry name" value="HYDROLASE, PUTATIVE (AFU_ORTHOLOGUE AFUA_2G14860)-RELATED"/>
    <property type="match status" value="1"/>
</dbReference>
<dbReference type="Pfam" id="PF12697">
    <property type="entry name" value="Abhydrolase_6"/>
    <property type="match status" value="1"/>
</dbReference>
<evidence type="ECO:0000313" key="4">
    <source>
        <dbReference type="Proteomes" id="UP000287177"/>
    </source>
</evidence>
<feature type="domain" description="AB hydrolase-1" evidence="2">
    <location>
        <begin position="40"/>
        <end position="274"/>
    </location>
</feature>
<dbReference type="AlphaFoldDB" id="A0A439DZH7"/>
<protein>
    <recommendedName>
        <fullName evidence="2">AB hydrolase-1 domain-containing protein</fullName>
    </recommendedName>
</protein>
<dbReference type="GO" id="GO:0016020">
    <property type="term" value="C:membrane"/>
    <property type="evidence" value="ECO:0007669"/>
    <property type="project" value="TreeGrafter"/>
</dbReference>
<evidence type="ECO:0000313" key="3">
    <source>
        <dbReference type="EMBL" id="RWA23199.1"/>
    </source>
</evidence>
<reference evidence="3 4" key="1">
    <citation type="submission" date="2013-06" db="EMBL/GenBank/DDBJ databases">
        <title>The draft sequence of the Mycobacterium elephantis genome.</title>
        <authorList>
            <person name="Pettersson F.B."/>
            <person name="Das S."/>
            <person name="Dasgupta S."/>
            <person name="Bhattacharya A."/>
            <person name="Kirsebom L.A."/>
        </authorList>
    </citation>
    <scope>NUCLEOTIDE SEQUENCE [LARGE SCALE GENOMIC DNA]</scope>
    <source>
        <strain evidence="3 4">DSM 44368</strain>
    </source>
</reference>
<dbReference type="PANTHER" id="PTHR43798">
    <property type="entry name" value="MONOACYLGLYCEROL LIPASE"/>
    <property type="match status" value="1"/>
</dbReference>
<name>A0A439DZH7_9MYCO</name>
<evidence type="ECO:0000256" key="1">
    <source>
        <dbReference type="SAM" id="MobiDB-lite"/>
    </source>
</evidence>
<proteinExistence type="predicted"/>
<dbReference type="Gene3D" id="3.40.50.1820">
    <property type="entry name" value="alpha/beta hydrolase"/>
    <property type="match status" value="1"/>
</dbReference>
<keyword evidence="4" id="KW-1185">Reference proteome</keyword>
<dbReference type="GO" id="GO:0003824">
    <property type="term" value="F:catalytic activity"/>
    <property type="evidence" value="ECO:0007669"/>
    <property type="project" value="UniProtKB-ARBA"/>
</dbReference>
<comment type="caution">
    <text evidence="3">The sequence shown here is derived from an EMBL/GenBank/DDBJ whole genome shotgun (WGS) entry which is preliminary data.</text>
</comment>
<dbReference type="SUPFAM" id="SSF53474">
    <property type="entry name" value="alpha/beta-Hydrolases"/>
    <property type="match status" value="1"/>
</dbReference>
<dbReference type="InterPro" id="IPR050266">
    <property type="entry name" value="AB_hydrolase_sf"/>
</dbReference>
<feature type="region of interest" description="Disordered" evidence="1">
    <location>
        <begin position="1"/>
        <end position="21"/>
    </location>
</feature>
<evidence type="ECO:0000259" key="2">
    <source>
        <dbReference type="Pfam" id="PF12697"/>
    </source>
</evidence>
<dbReference type="EMBL" id="ATDN01000002">
    <property type="protein sequence ID" value="RWA23199.1"/>
    <property type="molecule type" value="Genomic_DNA"/>
</dbReference>
<sequence length="285" mass="31149">MGANGRERGHGEHLAPQRSPTAVKHILTRRRRARMALMTVVLVHGNPETDAIWGPLINALGRKDVMCLSPPGFGAPLPEGFSGTYLAYRDWLEDHLEGIDQPVDLVGHDWGGGHVVNVVMHRPELVRSWASDVVGLFDPDYVWHDLAQVWQTPGEGEKLVDELLGGTVQDRAERMATFGIPLDIGLKIAPAQGPEMGRAILQLYRSAAQPAMAEAGRDLENAAAKPGLSLLATEDPYIGSDETRRRAAERAGARTEVLDGLGHWWMVEDPARGAAVLRDFWDSLG</sequence>
<dbReference type="InterPro" id="IPR000073">
    <property type="entry name" value="AB_hydrolase_1"/>
</dbReference>
<accession>A0A439DZH7</accession>
<dbReference type="InterPro" id="IPR029058">
    <property type="entry name" value="AB_hydrolase_fold"/>
</dbReference>
<organism evidence="3 4">
    <name type="scientific">Mycolicibacterium elephantis DSM 44368</name>
    <dbReference type="NCBI Taxonomy" id="1335622"/>
    <lineage>
        <taxon>Bacteria</taxon>
        <taxon>Bacillati</taxon>
        <taxon>Actinomycetota</taxon>
        <taxon>Actinomycetes</taxon>
        <taxon>Mycobacteriales</taxon>
        <taxon>Mycobacteriaceae</taxon>
        <taxon>Mycolicibacterium</taxon>
    </lineage>
</organism>